<feature type="compositionally biased region" description="Pro residues" evidence="1">
    <location>
        <begin position="9"/>
        <end position="21"/>
    </location>
</feature>
<gene>
    <name evidence="3" type="ORF">CXY01_09440</name>
</gene>
<dbReference type="InterPro" id="IPR025164">
    <property type="entry name" value="Toastrack_DUF4097"/>
</dbReference>
<dbReference type="EMBL" id="BJUB01000002">
    <property type="protein sequence ID" value="GEK20424.1"/>
    <property type="molecule type" value="Genomic_DNA"/>
</dbReference>
<dbReference type="RefSeq" id="WP_146925899.1">
    <property type="nucleotide sequence ID" value="NZ_BJUB01000002.1"/>
</dbReference>
<protein>
    <recommendedName>
        <fullName evidence="2">DUF4097 domain-containing protein</fullName>
    </recommendedName>
</protein>
<reference evidence="3 4" key="1">
    <citation type="submission" date="2019-07" db="EMBL/GenBank/DDBJ databases">
        <title>Whole genome shotgun sequence of Cellulomonas xylanilytica NBRC 101102.</title>
        <authorList>
            <person name="Hosoyama A."/>
            <person name="Uohara A."/>
            <person name="Ohji S."/>
            <person name="Ichikawa N."/>
        </authorList>
    </citation>
    <scope>NUCLEOTIDE SEQUENCE [LARGE SCALE GENOMIC DNA]</scope>
    <source>
        <strain evidence="3 4">NBRC 101102</strain>
    </source>
</reference>
<proteinExistence type="predicted"/>
<accession>A0A510V0I4</accession>
<dbReference type="InterPro" id="IPR047002">
    <property type="entry name" value="Tcp10_C_sf"/>
</dbReference>
<keyword evidence="4" id="KW-1185">Reference proteome</keyword>
<sequence>MTDTLERPVGPPNPAPSPTPRGPGARALTWVGGIVGGVLLLSGAYSAVDLLAMGSEGATTVAESATYDGAPVVELVADGHVTVTTGGDRVEVDRTSRTVLSTATYRVDESSDRLRVSYRCEWWRPGFCSASLDVTVPDGTSVIVRALDGTVTATSLRGPLDVHVSDGSVDVSEIDGDVTVRSADARTSVRDVRGTVDVSSADGPIEISDVSGDVTAQSSDGRTEIWDARANIDVRSSDGGVTVHGTGRPVALDITTADGRQTVEGAVDPTSPIHVRIDTVDGYVEYLGPRG</sequence>
<feature type="domain" description="DUF4097" evidence="2">
    <location>
        <begin position="109"/>
        <end position="265"/>
    </location>
</feature>
<evidence type="ECO:0000313" key="3">
    <source>
        <dbReference type="EMBL" id="GEK20424.1"/>
    </source>
</evidence>
<feature type="region of interest" description="Disordered" evidence="1">
    <location>
        <begin position="1"/>
        <end position="24"/>
    </location>
</feature>
<dbReference type="Proteomes" id="UP000321118">
    <property type="component" value="Unassembled WGS sequence"/>
</dbReference>
<comment type="caution">
    <text evidence="3">The sequence shown here is derived from an EMBL/GenBank/DDBJ whole genome shotgun (WGS) entry which is preliminary data.</text>
</comment>
<dbReference type="OrthoDB" id="4822900at2"/>
<dbReference type="AlphaFoldDB" id="A0A510V0I4"/>
<evidence type="ECO:0000313" key="4">
    <source>
        <dbReference type="Proteomes" id="UP000321118"/>
    </source>
</evidence>
<organism evidence="3 4">
    <name type="scientific">Cellulomonas xylanilytica</name>
    <dbReference type="NCBI Taxonomy" id="233583"/>
    <lineage>
        <taxon>Bacteria</taxon>
        <taxon>Bacillati</taxon>
        <taxon>Actinomycetota</taxon>
        <taxon>Actinomycetes</taxon>
        <taxon>Micrococcales</taxon>
        <taxon>Cellulomonadaceae</taxon>
        <taxon>Cellulomonas</taxon>
    </lineage>
</organism>
<dbReference type="Pfam" id="PF13349">
    <property type="entry name" value="DUF4097"/>
    <property type="match status" value="1"/>
</dbReference>
<name>A0A510V0I4_9CELL</name>
<evidence type="ECO:0000256" key="1">
    <source>
        <dbReference type="SAM" id="MobiDB-lite"/>
    </source>
</evidence>
<evidence type="ECO:0000259" key="2">
    <source>
        <dbReference type="Pfam" id="PF13349"/>
    </source>
</evidence>
<dbReference type="Gene3D" id="2.60.450.20">
    <property type="match status" value="1"/>
</dbReference>